<dbReference type="Gene3D" id="3.50.50.60">
    <property type="entry name" value="FAD/NAD(P)-binding domain"/>
    <property type="match status" value="1"/>
</dbReference>
<dbReference type="AlphaFoldDB" id="A0A409Y3X1"/>
<evidence type="ECO:0000256" key="4">
    <source>
        <dbReference type="ARBA" id="ARBA00023002"/>
    </source>
</evidence>
<dbReference type="SUPFAM" id="SSF51905">
    <property type="entry name" value="FAD/NAD(P)-binding domain"/>
    <property type="match status" value="1"/>
</dbReference>
<protein>
    <recommendedName>
        <fullName evidence="5">FAD-binding domain-containing protein</fullName>
    </recommendedName>
</protein>
<gene>
    <name evidence="6" type="ORF">CVT26_001882</name>
</gene>
<dbReference type="PANTHER" id="PTHR43004:SF19">
    <property type="entry name" value="BINDING MONOOXYGENASE, PUTATIVE (JCVI)-RELATED"/>
    <property type="match status" value="1"/>
</dbReference>
<evidence type="ECO:0000256" key="2">
    <source>
        <dbReference type="ARBA" id="ARBA00022630"/>
    </source>
</evidence>
<comment type="caution">
    <text evidence="6">The sequence shown here is derived from an EMBL/GenBank/DDBJ whole genome shotgun (WGS) entry which is preliminary data.</text>
</comment>
<sequence length="558" mass="61908">MTSNPPVLIVGSGPTGLTLALSLALNGVPVRVIEKRDYPFIGQRGGGIMPRSLELHKLLGTLDDVLKIAGPPLTTELYLPQSREPVRVFEMAPYIEPTPDRPYPNPVILWQSRQEEILRNHLRRFGVEVEWGVEMKDFQPHSDHVAVTLAKKVNGEETTEVVTTPYLLSAEGAHSMVRKRLGLTFYGETTSQSYVIGDIEVLEGLNRERWFFCGEPTDKQISLCAGEDKTSKYMYMLYTGVNVDHKKVAASREALIEDFYELTGRREVKFGNLLWISSYTPNIRTVEQFSVGRCFVAGDAAHIFALSGAQGLNSGIQDAINLGWKLASVLKGHSPPTLLDSYSPERLPVIAEMLDKTREVHEKTFSSSIADEDNDAWDRGGDFDMLHMHYRKGPLTLDTIHQKGVKYSYATGITVRAGDRAPDAPGLVHLKGKEGPDKLFDIFGATYHTVLVFAENLNLSEPFIKELQGYPAVTVKSVVILPKGTPSVDATSSMADYVVEDGGEHGRHAYIEKDSTRPVTVVIVRPDSYIGAMVDKETDVHEYFSNIFYDTQGKTATA</sequence>
<evidence type="ECO:0000256" key="1">
    <source>
        <dbReference type="ARBA" id="ARBA00001974"/>
    </source>
</evidence>
<comment type="cofactor">
    <cofactor evidence="1">
        <name>FAD</name>
        <dbReference type="ChEBI" id="CHEBI:57692"/>
    </cofactor>
</comment>
<accession>A0A409Y3X1</accession>
<proteinExistence type="predicted"/>
<dbReference type="InterPro" id="IPR050641">
    <property type="entry name" value="RIFMO-like"/>
</dbReference>
<feature type="domain" description="FAD-binding" evidence="5">
    <location>
        <begin position="6"/>
        <end position="356"/>
    </location>
</feature>
<keyword evidence="3" id="KW-0274">FAD</keyword>
<evidence type="ECO:0000256" key="3">
    <source>
        <dbReference type="ARBA" id="ARBA00022827"/>
    </source>
</evidence>
<dbReference type="Proteomes" id="UP000284706">
    <property type="component" value="Unassembled WGS sequence"/>
</dbReference>
<dbReference type="PRINTS" id="PR00420">
    <property type="entry name" value="RNGMNOXGNASE"/>
</dbReference>
<dbReference type="OrthoDB" id="2690153at2759"/>
<evidence type="ECO:0000259" key="5">
    <source>
        <dbReference type="Pfam" id="PF01494"/>
    </source>
</evidence>
<dbReference type="InterPro" id="IPR002938">
    <property type="entry name" value="FAD-bd"/>
</dbReference>
<keyword evidence="2" id="KW-0285">Flavoprotein</keyword>
<reference evidence="6 7" key="1">
    <citation type="journal article" date="2018" name="Evol. Lett.">
        <title>Horizontal gene cluster transfer increased hallucinogenic mushroom diversity.</title>
        <authorList>
            <person name="Reynolds H.T."/>
            <person name="Vijayakumar V."/>
            <person name="Gluck-Thaler E."/>
            <person name="Korotkin H.B."/>
            <person name="Matheny P.B."/>
            <person name="Slot J.C."/>
        </authorList>
    </citation>
    <scope>NUCLEOTIDE SEQUENCE [LARGE SCALE GENOMIC DNA]</scope>
    <source>
        <strain evidence="6 7">SRW20</strain>
    </source>
</reference>
<dbReference type="InterPro" id="IPR036188">
    <property type="entry name" value="FAD/NAD-bd_sf"/>
</dbReference>
<dbReference type="InParanoid" id="A0A409Y3X1"/>
<dbReference type="EMBL" id="NHYE01001208">
    <property type="protein sequence ID" value="PPQ97699.1"/>
    <property type="molecule type" value="Genomic_DNA"/>
</dbReference>
<keyword evidence="7" id="KW-1185">Reference proteome</keyword>
<name>A0A409Y3X1_9AGAR</name>
<keyword evidence="4" id="KW-0560">Oxidoreductase</keyword>
<dbReference type="GO" id="GO:0071949">
    <property type="term" value="F:FAD binding"/>
    <property type="evidence" value="ECO:0007669"/>
    <property type="project" value="InterPro"/>
</dbReference>
<organism evidence="6 7">
    <name type="scientific">Gymnopilus dilepis</name>
    <dbReference type="NCBI Taxonomy" id="231916"/>
    <lineage>
        <taxon>Eukaryota</taxon>
        <taxon>Fungi</taxon>
        <taxon>Dikarya</taxon>
        <taxon>Basidiomycota</taxon>
        <taxon>Agaricomycotina</taxon>
        <taxon>Agaricomycetes</taxon>
        <taxon>Agaricomycetidae</taxon>
        <taxon>Agaricales</taxon>
        <taxon>Agaricineae</taxon>
        <taxon>Hymenogastraceae</taxon>
        <taxon>Gymnopilus</taxon>
    </lineage>
</organism>
<dbReference type="Gene3D" id="3.30.70.2450">
    <property type="match status" value="1"/>
</dbReference>
<dbReference type="PANTHER" id="PTHR43004">
    <property type="entry name" value="TRK SYSTEM POTASSIUM UPTAKE PROTEIN"/>
    <property type="match status" value="1"/>
</dbReference>
<dbReference type="Gene3D" id="3.40.30.120">
    <property type="match status" value="1"/>
</dbReference>
<evidence type="ECO:0000313" key="7">
    <source>
        <dbReference type="Proteomes" id="UP000284706"/>
    </source>
</evidence>
<dbReference type="STRING" id="231916.A0A409Y3X1"/>
<evidence type="ECO:0000313" key="6">
    <source>
        <dbReference type="EMBL" id="PPQ97699.1"/>
    </source>
</evidence>
<dbReference type="Pfam" id="PF01494">
    <property type="entry name" value="FAD_binding_3"/>
    <property type="match status" value="1"/>
</dbReference>
<dbReference type="GO" id="GO:0016709">
    <property type="term" value="F:oxidoreductase activity, acting on paired donors, with incorporation or reduction of molecular oxygen, NAD(P)H as one donor, and incorporation of one atom of oxygen"/>
    <property type="evidence" value="ECO:0007669"/>
    <property type="project" value="UniProtKB-ARBA"/>
</dbReference>